<protein>
    <recommendedName>
        <fullName evidence="4">Fucosyltransferase C-terminal domain-containing protein</fullName>
    </recommendedName>
</protein>
<evidence type="ECO:0000259" key="4">
    <source>
        <dbReference type="Pfam" id="PF00852"/>
    </source>
</evidence>
<gene>
    <name evidence="5" type="ORF">BMW23_0130</name>
</gene>
<dbReference type="PANTHER" id="PTHR11929">
    <property type="entry name" value="ALPHA- 1,3 -FUCOSYLTRANSFERASE"/>
    <property type="match status" value="1"/>
</dbReference>
<keyword evidence="6" id="KW-1185">Reference proteome</keyword>
<dbReference type="PANTHER" id="PTHR11929:SF194">
    <property type="entry name" value="ALPHA-(1,3)-FUCOSYLTRANSFERASE 10"/>
    <property type="match status" value="1"/>
</dbReference>
<dbReference type="InterPro" id="IPR038577">
    <property type="entry name" value="GT10-like_C_sf"/>
</dbReference>
<feature type="domain" description="Fucosyltransferase C-terminal" evidence="4">
    <location>
        <begin position="213"/>
        <end position="318"/>
    </location>
</feature>
<dbReference type="SUPFAM" id="SSF53756">
    <property type="entry name" value="UDP-Glycosyltransferase/glycogen phosphorylase"/>
    <property type="match status" value="1"/>
</dbReference>
<dbReference type="InterPro" id="IPR001503">
    <property type="entry name" value="Glyco_trans_10"/>
</dbReference>
<name>A0A2H4UTC4_9VIRU</name>
<dbReference type="Proteomes" id="UP000240325">
    <property type="component" value="Segment"/>
</dbReference>
<proteinExistence type="inferred from homology"/>
<reference evidence="5" key="1">
    <citation type="journal article" date="2017" name="Elife">
        <title>The kinetoplastid-infecting Bodo saltans virus (BsV), a window into the most abundant giant viruses in the sea.</title>
        <authorList>
            <person name="Deeg C.M."/>
            <person name="Chow C.-E.T."/>
            <person name="Suttle C.A."/>
        </authorList>
    </citation>
    <scope>NUCLEOTIDE SEQUENCE</scope>
    <source>
        <strain evidence="5">NG1</strain>
    </source>
</reference>
<dbReference type="EMBL" id="MF782455">
    <property type="protein sequence ID" value="ATZ80190.1"/>
    <property type="molecule type" value="Genomic_DNA"/>
</dbReference>
<evidence type="ECO:0000313" key="5">
    <source>
        <dbReference type="EMBL" id="ATZ80190.1"/>
    </source>
</evidence>
<keyword evidence="2" id="KW-0328">Glycosyltransferase</keyword>
<comment type="similarity">
    <text evidence="1">Belongs to the glycosyltransferase 10 family.</text>
</comment>
<evidence type="ECO:0000313" key="6">
    <source>
        <dbReference type="Proteomes" id="UP000240325"/>
    </source>
</evidence>
<evidence type="ECO:0000256" key="3">
    <source>
        <dbReference type="ARBA" id="ARBA00022679"/>
    </source>
</evidence>
<dbReference type="Gene3D" id="3.40.50.11660">
    <property type="entry name" value="Glycosyl transferase family 10, C-terminal domain"/>
    <property type="match status" value="1"/>
</dbReference>
<accession>A0A2H4UTC4</accession>
<evidence type="ECO:0000256" key="1">
    <source>
        <dbReference type="ARBA" id="ARBA00008919"/>
    </source>
</evidence>
<keyword evidence="3" id="KW-0808">Transferase</keyword>
<evidence type="ECO:0000256" key="2">
    <source>
        <dbReference type="ARBA" id="ARBA00022676"/>
    </source>
</evidence>
<dbReference type="GO" id="GO:0016020">
    <property type="term" value="C:membrane"/>
    <property type="evidence" value="ECO:0007669"/>
    <property type="project" value="InterPro"/>
</dbReference>
<dbReference type="InterPro" id="IPR055270">
    <property type="entry name" value="Glyco_tran_10_C"/>
</dbReference>
<dbReference type="Pfam" id="PF00852">
    <property type="entry name" value="Glyco_transf_10"/>
    <property type="match status" value="1"/>
</dbReference>
<organism evidence="5">
    <name type="scientific">Bodo saltans virus</name>
    <dbReference type="NCBI Taxonomy" id="2024608"/>
    <lineage>
        <taxon>Viruses</taxon>
        <taxon>Varidnaviria</taxon>
        <taxon>Bamfordvirae</taxon>
        <taxon>Nucleocytoviricota</taxon>
        <taxon>Megaviricetes</taxon>
        <taxon>Imitervirales</taxon>
        <taxon>Mimiviridae</taxon>
        <taxon>Klosneuvirinae</taxon>
        <taxon>Theiavirus</taxon>
        <taxon>Theiavirus salishense</taxon>
    </lineage>
</organism>
<dbReference type="GO" id="GO:0046920">
    <property type="term" value="F:alpha-(1-&gt;3)-fucosyltransferase activity"/>
    <property type="evidence" value="ECO:0007669"/>
    <property type="project" value="TreeGrafter"/>
</dbReference>
<sequence>MDIILKKIAIHNNMKLYFLTPYPYDITYNNYMNNYFKLNNWDEFKTNKMEFIYINKYNQNIHPDFNKDYILVCDIQSIEIINYYDSYICLFKKENRIVFIYECLMHLKHQWKIDYVKNNFSVIFQNCTDIKGENIFWIPCWNLYIDQSKYTSNIVKKKFCAVSPIFDLGLSEQLDIKRIERIKIIKEYCENERRIHVYGNEQWENYIPLINFIGKLPNEDNCGLYGNINLEEKIINKCKVLSNYKFILVFESMFVNGFVTEKLIESLYTDSVVIYYGAPNIKEINNYCDLFNNGIINGHDYDVKELLHMMQTMNNTEYENRINHVKLIRNKLNYESSSHNIKNIIMNKIRMFI</sequence>